<dbReference type="InterPro" id="IPR051069">
    <property type="entry name" value="ACDS_complex_subunit"/>
</dbReference>
<reference evidence="2" key="1">
    <citation type="submission" date="2010-05" db="EMBL/GenBank/DDBJ databases">
        <title>The draft genome of Desulfonatronospira thiodismutans ASO3-1.</title>
        <authorList>
            <consortium name="US DOE Joint Genome Institute (JGI-PGF)"/>
            <person name="Lucas S."/>
            <person name="Copeland A."/>
            <person name="Lapidus A."/>
            <person name="Cheng J.-F."/>
            <person name="Bruce D."/>
            <person name="Goodwin L."/>
            <person name="Pitluck S."/>
            <person name="Chertkov O."/>
            <person name="Brettin T."/>
            <person name="Detter J.C."/>
            <person name="Han C."/>
            <person name="Land M.L."/>
            <person name="Hauser L."/>
            <person name="Kyrpides N."/>
            <person name="Mikhailova N."/>
            <person name="Muyzer G."/>
            <person name="Woyke T."/>
        </authorList>
    </citation>
    <scope>NUCLEOTIDE SEQUENCE [LARGE SCALE GENOMIC DNA]</scope>
    <source>
        <strain evidence="2">ASO3-1</strain>
    </source>
</reference>
<accession>D6SM80</accession>
<protein>
    <submittedName>
        <fullName evidence="2">CO dehydrogenase/acetyl-CoA synthase delta subunit, TIM barrel</fullName>
    </submittedName>
</protein>
<feature type="domain" description="CO dehydrogenase/acetyl-CoA synthase delta subunit TIM barrel" evidence="1">
    <location>
        <begin position="16"/>
        <end position="305"/>
    </location>
</feature>
<evidence type="ECO:0000313" key="2">
    <source>
        <dbReference type="EMBL" id="EFI35791.1"/>
    </source>
</evidence>
<comment type="caution">
    <text evidence="2">The sequence shown here is derived from an EMBL/GenBank/DDBJ whole genome shotgun (WGS) entry which is preliminary data.</text>
</comment>
<dbReference type="AlphaFoldDB" id="D6SM80"/>
<dbReference type="SUPFAM" id="SSF51717">
    <property type="entry name" value="Dihydropteroate synthetase-like"/>
    <property type="match status" value="1"/>
</dbReference>
<dbReference type="InterPro" id="IPR011005">
    <property type="entry name" value="Dihydropteroate_synth-like_sf"/>
</dbReference>
<dbReference type="NCBIfam" id="NF003376">
    <property type="entry name" value="PRK04452.1-2"/>
    <property type="match status" value="1"/>
</dbReference>
<gene>
    <name evidence="2" type="ORF">Dthio_PD3226</name>
</gene>
<dbReference type="InterPro" id="IPR016041">
    <property type="entry name" value="Ac-CoA_synth_d_su_TIM-brl"/>
</dbReference>
<dbReference type="OrthoDB" id="148113at2"/>
<dbReference type="RefSeq" id="WP_008868920.1">
    <property type="nucleotide sequence ID" value="NZ_ACJN02000001.1"/>
</dbReference>
<proteinExistence type="predicted"/>
<dbReference type="eggNOG" id="COG2069">
    <property type="taxonomic scope" value="Bacteria"/>
</dbReference>
<sequence length="315" mass="34193">MSYSAPIDRYTGKINKVEIGTGDASVQVGGETTLPFYLFEGEMPNRPRLAMEVCDEAPGDWAKALEDVLGDVWDDPVKWAAKCKDEFGADLICLRLLSIDPNGADKGPDEALEVVRKVADSVEIPLIIYGCGNASKDGEVLKKVAEQMEGRAMVLGPAVEENYKTISAAAMGFGHNVAGETPIDVNMAKQLNILMTNLGMPAERILIDPSTGALGYGLEYTYSVIERDRLTALQQNDAMMQMPIICDMGREAWKAKEAKVGTDEHPEYGDPVKRGIMWEAIGVTSLLVAGADIVVVRHPETVKLMRSTMEGLGVK</sequence>
<dbReference type="Pfam" id="PF03599">
    <property type="entry name" value="CdhD"/>
    <property type="match status" value="1"/>
</dbReference>
<dbReference type="PANTHER" id="PTHR36214">
    <property type="match status" value="1"/>
</dbReference>
<name>D6SM80_9BACT</name>
<keyword evidence="3" id="KW-1185">Reference proteome</keyword>
<evidence type="ECO:0000259" key="1">
    <source>
        <dbReference type="Pfam" id="PF03599"/>
    </source>
</evidence>
<evidence type="ECO:0000313" key="3">
    <source>
        <dbReference type="Proteomes" id="UP000005496"/>
    </source>
</evidence>
<dbReference type="Gene3D" id="3.20.20.20">
    <property type="entry name" value="Dihydropteroate synthase-like"/>
    <property type="match status" value="1"/>
</dbReference>
<dbReference type="EMBL" id="ACJN02000001">
    <property type="protein sequence ID" value="EFI35791.1"/>
    <property type="molecule type" value="Genomic_DNA"/>
</dbReference>
<dbReference type="PANTHER" id="PTHR36214:SF5">
    <property type="entry name" value="ACETYL-COA DECARBONYLASE_SYNTHASE COMPLEX SUBUNIT DELTA"/>
    <property type="match status" value="1"/>
</dbReference>
<organism evidence="2 3">
    <name type="scientific">Desulfonatronospira thiodismutans ASO3-1</name>
    <dbReference type="NCBI Taxonomy" id="555779"/>
    <lineage>
        <taxon>Bacteria</taxon>
        <taxon>Pseudomonadati</taxon>
        <taxon>Thermodesulfobacteriota</taxon>
        <taxon>Desulfovibrionia</taxon>
        <taxon>Desulfovibrionales</taxon>
        <taxon>Desulfonatronovibrionaceae</taxon>
        <taxon>Desulfonatronospira</taxon>
    </lineage>
</organism>
<dbReference type="Proteomes" id="UP000005496">
    <property type="component" value="Unassembled WGS sequence"/>
</dbReference>